<gene>
    <name evidence="2" type="ORF">LX32DRAFT_460581</name>
</gene>
<comment type="caution">
    <text evidence="2">The sequence shown here is derived from an EMBL/GenBank/DDBJ whole genome shotgun (WGS) entry which is preliminary data.</text>
</comment>
<reference evidence="2" key="1">
    <citation type="submission" date="2021-06" db="EMBL/GenBank/DDBJ databases">
        <title>Comparative genomics, transcriptomics and evolutionary studies reveal genomic signatures of adaptation to plant cell wall in hemibiotrophic fungi.</title>
        <authorList>
            <consortium name="DOE Joint Genome Institute"/>
            <person name="Baroncelli R."/>
            <person name="Diaz J.F."/>
            <person name="Benocci T."/>
            <person name="Peng M."/>
            <person name="Battaglia E."/>
            <person name="Haridas S."/>
            <person name="Andreopoulos W."/>
            <person name="Labutti K."/>
            <person name="Pangilinan J."/>
            <person name="Floch G.L."/>
            <person name="Makela M.R."/>
            <person name="Henrissat B."/>
            <person name="Grigoriev I.V."/>
            <person name="Crouch J.A."/>
            <person name="De Vries R.P."/>
            <person name="Sukno S.A."/>
            <person name="Thon M.R."/>
        </authorList>
    </citation>
    <scope>NUCLEOTIDE SEQUENCE</scope>
    <source>
        <strain evidence="2">MAFF235873</strain>
    </source>
</reference>
<evidence type="ECO:0000256" key="1">
    <source>
        <dbReference type="SAM" id="Phobius"/>
    </source>
</evidence>
<keyword evidence="1" id="KW-0812">Transmembrane</keyword>
<feature type="transmembrane region" description="Helical" evidence="1">
    <location>
        <begin position="31"/>
        <end position="54"/>
    </location>
</feature>
<evidence type="ECO:0000313" key="2">
    <source>
        <dbReference type="EMBL" id="KAK2026891.1"/>
    </source>
</evidence>
<evidence type="ECO:0000313" key="3">
    <source>
        <dbReference type="Proteomes" id="UP001232148"/>
    </source>
</evidence>
<organism evidence="2 3">
    <name type="scientific">Colletotrichum zoysiae</name>
    <dbReference type="NCBI Taxonomy" id="1216348"/>
    <lineage>
        <taxon>Eukaryota</taxon>
        <taxon>Fungi</taxon>
        <taxon>Dikarya</taxon>
        <taxon>Ascomycota</taxon>
        <taxon>Pezizomycotina</taxon>
        <taxon>Sordariomycetes</taxon>
        <taxon>Hypocreomycetidae</taxon>
        <taxon>Glomerellales</taxon>
        <taxon>Glomerellaceae</taxon>
        <taxon>Colletotrichum</taxon>
        <taxon>Colletotrichum graminicola species complex</taxon>
    </lineage>
</organism>
<sequence length="75" mass="8763">MYESELDMQNKLEEWPTPSGSIFRFDMERPWLMYLFAVRLFLVWPLISFTLILVTTKSASCDGRGLLHKHSTGSH</sequence>
<dbReference type="AlphaFoldDB" id="A0AAD9LYA7"/>
<keyword evidence="1" id="KW-1133">Transmembrane helix</keyword>
<keyword evidence="3" id="KW-1185">Reference proteome</keyword>
<name>A0AAD9LYA7_9PEZI</name>
<keyword evidence="1" id="KW-0472">Membrane</keyword>
<protein>
    <submittedName>
        <fullName evidence="2">Uncharacterized protein</fullName>
    </submittedName>
</protein>
<dbReference type="Proteomes" id="UP001232148">
    <property type="component" value="Unassembled WGS sequence"/>
</dbReference>
<accession>A0AAD9LYA7</accession>
<dbReference type="EMBL" id="MU842905">
    <property type="protein sequence ID" value="KAK2026891.1"/>
    <property type="molecule type" value="Genomic_DNA"/>
</dbReference>
<proteinExistence type="predicted"/>